<evidence type="ECO:0000259" key="5">
    <source>
        <dbReference type="PROSITE" id="PS51352"/>
    </source>
</evidence>
<dbReference type="InterPro" id="IPR025380">
    <property type="entry name" value="DUF4369"/>
</dbReference>
<dbReference type="RefSeq" id="WP_407032547.1">
    <property type="nucleotide sequence ID" value="NZ_JAQGEF010000025.1"/>
</dbReference>
<dbReference type="PROSITE" id="PS51352">
    <property type="entry name" value="THIOREDOXIN_2"/>
    <property type="match status" value="1"/>
</dbReference>
<feature type="domain" description="Thioredoxin" evidence="5">
    <location>
        <begin position="224"/>
        <end position="363"/>
    </location>
</feature>
<dbReference type="Proteomes" id="UP001210231">
    <property type="component" value="Unassembled WGS sequence"/>
</dbReference>
<evidence type="ECO:0000256" key="1">
    <source>
        <dbReference type="ARBA" id="ARBA00004196"/>
    </source>
</evidence>
<keyword evidence="2" id="KW-0201">Cytochrome c-type biogenesis</keyword>
<dbReference type="InterPro" id="IPR017937">
    <property type="entry name" value="Thioredoxin_CS"/>
</dbReference>
<gene>
    <name evidence="6" type="ORF">O3P16_15480</name>
</gene>
<dbReference type="Pfam" id="PF14289">
    <property type="entry name" value="DUF4369"/>
    <property type="match status" value="1"/>
</dbReference>
<comment type="caution">
    <text evidence="6">The sequence shown here is derived from an EMBL/GenBank/DDBJ whole genome shotgun (WGS) entry which is preliminary data.</text>
</comment>
<dbReference type="InterPro" id="IPR050553">
    <property type="entry name" value="Thioredoxin_ResA/DsbE_sf"/>
</dbReference>
<comment type="subcellular location">
    <subcellularLocation>
        <location evidence="1">Cell envelope</location>
    </subcellularLocation>
</comment>
<dbReference type="SUPFAM" id="SSF52833">
    <property type="entry name" value="Thioredoxin-like"/>
    <property type="match status" value="1"/>
</dbReference>
<dbReference type="PANTHER" id="PTHR42852">
    <property type="entry name" value="THIOL:DISULFIDE INTERCHANGE PROTEIN DSBE"/>
    <property type="match status" value="1"/>
</dbReference>
<keyword evidence="3" id="KW-1015">Disulfide bond</keyword>
<evidence type="ECO:0000313" key="6">
    <source>
        <dbReference type="EMBL" id="MDA3616217.1"/>
    </source>
</evidence>
<name>A0ABT4UMZ2_9BACT</name>
<organism evidence="6 7">
    <name type="scientific">Polluticaenibacter yanchengensis</name>
    <dbReference type="NCBI Taxonomy" id="3014562"/>
    <lineage>
        <taxon>Bacteria</taxon>
        <taxon>Pseudomonadati</taxon>
        <taxon>Bacteroidota</taxon>
        <taxon>Chitinophagia</taxon>
        <taxon>Chitinophagales</taxon>
        <taxon>Chitinophagaceae</taxon>
        <taxon>Polluticaenibacter</taxon>
    </lineage>
</organism>
<dbReference type="PANTHER" id="PTHR42852:SF6">
    <property type="entry name" value="THIOL:DISULFIDE INTERCHANGE PROTEIN DSBE"/>
    <property type="match status" value="1"/>
</dbReference>
<proteinExistence type="predicted"/>
<dbReference type="InterPro" id="IPR036249">
    <property type="entry name" value="Thioredoxin-like_sf"/>
</dbReference>
<dbReference type="InterPro" id="IPR000866">
    <property type="entry name" value="AhpC/TSA"/>
</dbReference>
<sequence length="363" mass="41345">MKRHTLTFLLVIGTVCFNLLNAQGFKINGHVKGLPDSSWIFVRPTDNDAVIDSAQIFKGQFYLKGSINEDAMQAFIYTAQYKNYTTFWLENSVYQMFLNEGHFKKGIILGSDLEMEGKIKFGGVNFIYELQDSLSAFRKHTTDSTLKHFLRAEYKKADSLLLNENIQYITAKPNSLIAANTLNIYKSSWDKSIVARLYNRFTDKVKQSAFGKEIEQFLRLNKEHKVGDKYTDFAQPNLQGKMVKLSDIKAKYVLVEFWGSWCGPCREENPNLVATYNRYKDKGFEIFGVSIETSKTQWEKALKEDKIPWENVSELNGDKNTATAIYGISGYPSNFLIDASGTIIAKNIRGAALTKKLEELLGK</sequence>
<keyword evidence="7" id="KW-1185">Reference proteome</keyword>
<dbReference type="InterPro" id="IPR013766">
    <property type="entry name" value="Thioredoxin_domain"/>
</dbReference>
<dbReference type="PROSITE" id="PS00194">
    <property type="entry name" value="THIOREDOXIN_1"/>
    <property type="match status" value="1"/>
</dbReference>
<keyword evidence="4" id="KW-0676">Redox-active center</keyword>
<accession>A0ABT4UMZ2</accession>
<reference evidence="6 7" key="1">
    <citation type="submission" date="2022-12" db="EMBL/GenBank/DDBJ databases">
        <title>Chitinophagaceae gen. sp. nov., a new member of the family Chitinophagaceae, isolated from soil in a chemical factory.</title>
        <authorList>
            <person name="Ke Z."/>
        </authorList>
    </citation>
    <scope>NUCLEOTIDE SEQUENCE [LARGE SCALE GENOMIC DNA]</scope>
    <source>
        <strain evidence="6 7">LY-5</strain>
    </source>
</reference>
<evidence type="ECO:0000313" key="7">
    <source>
        <dbReference type="Proteomes" id="UP001210231"/>
    </source>
</evidence>
<dbReference type="Gene3D" id="3.40.30.10">
    <property type="entry name" value="Glutaredoxin"/>
    <property type="match status" value="1"/>
</dbReference>
<dbReference type="Pfam" id="PF00578">
    <property type="entry name" value="AhpC-TSA"/>
    <property type="match status" value="1"/>
</dbReference>
<protein>
    <submittedName>
        <fullName evidence="6">TlpA disulfide reductase family protein</fullName>
    </submittedName>
</protein>
<evidence type="ECO:0000256" key="3">
    <source>
        <dbReference type="ARBA" id="ARBA00023157"/>
    </source>
</evidence>
<evidence type="ECO:0000256" key="4">
    <source>
        <dbReference type="ARBA" id="ARBA00023284"/>
    </source>
</evidence>
<dbReference type="EMBL" id="JAQGEF010000025">
    <property type="protein sequence ID" value="MDA3616217.1"/>
    <property type="molecule type" value="Genomic_DNA"/>
</dbReference>
<evidence type="ECO:0000256" key="2">
    <source>
        <dbReference type="ARBA" id="ARBA00022748"/>
    </source>
</evidence>
<dbReference type="CDD" id="cd02966">
    <property type="entry name" value="TlpA_like_family"/>
    <property type="match status" value="1"/>
</dbReference>